<keyword evidence="2" id="KW-1185">Reference proteome</keyword>
<reference evidence="1 2" key="1">
    <citation type="journal article" date="2017" name="BMC Genomics">
        <title>Genomic analysis of methanogenic archaea reveals a shift towards energy conservation.</title>
        <authorList>
            <person name="Gilmore S.P."/>
            <person name="Henske J.K."/>
            <person name="Sexton J.A."/>
            <person name="Solomon K.V."/>
            <person name="Seppala S."/>
            <person name="Yoo J.I."/>
            <person name="Huyett L.M."/>
            <person name="Pressman A."/>
            <person name="Cogan J.Z."/>
            <person name="Kivenson V."/>
            <person name="Peng X."/>
            <person name="Tan Y."/>
            <person name="Valentine D.L."/>
            <person name="O'Malley M.A."/>
        </authorList>
    </citation>
    <scope>NUCLEOTIDE SEQUENCE [LARGE SCALE GENOMIC DNA]</scope>
    <source>
        <strain evidence="1 2">MC-15</strain>
    </source>
</reference>
<protein>
    <submittedName>
        <fullName evidence="1">Uncharacterized protein</fullName>
    </submittedName>
</protein>
<dbReference type="OrthoDB" id="377516at2157"/>
<dbReference type="Proteomes" id="UP000218164">
    <property type="component" value="Unassembled WGS sequence"/>
</dbReference>
<proteinExistence type="predicted"/>
<evidence type="ECO:0000313" key="1">
    <source>
        <dbReference type="EMBL" id="PAV14496.1"/>
    </source>
</evidence>
<evidence type="ECO:0000313" key="2">
    <source>
        <dbReference type="Proteomes" id="UP000218164"/>
    </source>
</evidence>
<accession>A0A2A2HZ06</accession>
<dbReference type="AlphaFoldDB" id="A0A2A2HZ06"/>
<sequence length="94" mass="10994">MKTTVNRSIRGILKEFLSEQQARLSSKTYSGYEEAIYYFEEYLNGWAHPVKDYSEILNNFFIITGIKPGKLCLRVFRAEDTSDLGLFYAFYGIR</sequence>
<organism evidence="1 2">
    <name type="scientific">Methanosarcina spelaei</name>
    <dbReference type="NCBI Taxonomy" id="1036679"/>
    <lineage>
        <taxon>Archaea</taxon>
        <taxon>Methanobacteriati</taxon>
        <taxon>Methanobacteriota</taxon>
        <taxon>Stenosarchaea group</taxon>
        <taxon>Methanomicrobia</taxon>
        <taxon>Methanosarcinales</taxon>
        <taxon>Methanosarcinaceae</taxon>
        <taxon>Methanosarcina</taxon>
    </lineage>
</organism>
<name>A0A2A2HZ06_9EURY</name>
<dbReference type="EMBL" id="LMVP01000002">
    <property type="protein sequence ID" value="PAV14496.1"/>
    <property type="molecule type" value="Genomic_DNA"/>
</dbReference>
<comment type="caution">
    <text evidence="1">The sequence shown here is derived from an EMBL/GenBank/DDBJ whole genome shotgun (WGS) entry which is preliminary data.</text>
</comment>
<gene>
    <name evidence="1" type="ORF">ASJ81_02740</name>
</gene>
<dbReference type="RefSeq" id="WP_095642737.1">
    <property type="nucleotide sequence ID" value="NZ_LMVP01000002.1"/>
</dbReference>